<dbReference type="CDD" id="cd00593">
    <property type="entry name" value="RIBOc"/>
    <property type="match status" value="1"/>
</dbReference>
<dbReference type="InterPro" id="IPR000999">
    <property type="entry name" value="RNase_III_dom"/>
</dbReference>
<dbReference type="PROSITE" id="PS50142">
    <property type="entry name" value="RNASE_3_2"/>
    <property type="match status" value="1"/>
</dbReference>
<name>A0A6C0JY44_9ZZZZ</name>
<dbReference type="HAMAP" id="MF_00104">
    <property type="entry name" value="RNase_III"/>
    <property type="match status" value="1"/>
</dbReference>
<accession>A0A6C0JY44</accession>
<dbReference type="InterPro" id="IPR036389">
    <property type="entry name" value="RNase_III_sf"/>
</dbReference>
<dbReference type="PANTHER" id="PTHR11207">
    <property type="entry name" value="RIBONUCLEASE III"/>
    <property type="match status" value="1"/>
</dbReference>
<keyword evidence="4" id="KW-0378">Hydrolase</keyword>
<dbReference type="PANTHER" id="PTHR11207:SF0">
    <property type="entry name" value="RIBONUCLEASE 3"/>
    <property type="match status" value="1"/>
</dbReference>
<keyword evidence="5" id="KW-0694">RNA-binding</keyword>
<dbReference type="CDD" id="cd10845">
    <property type="entry name" value="DSRM_RNAse_III_family"/>
    <property type="match status" value="1"/>
</dbReference>
<dbReference type="GO" id="GO:0004525">
    <property type="term" value="F:ribonuclease III activity"/>
    <property type="evidence" value="ECO:0007669"/>
    <property type="project" value="InterPro"/>
</dbReference>
<comment type="similarity">
    <text evidence="1">Belongs to the ribonuclease III family.</text>
</comment>
<dbReference type="Gene3D" id="1.10.1520.10">
    <property type="entry name" value="Ribonuclease III domain"/>
    <property type="match status" value="1"/>
</dbReference>
<dbReference type="PROSITE" id="PS50137">
    <property type="entry name" value="DS_RBD"/>
    <property type="match status" value="1"/>
</dbReference>
<dbReference type="Gene3D" id="3.30.160.20">
    <property type="match status" value="1"/>
</dbReference>
<dbReference type="InterPro" id="IPR011907">
    <property type="entry name" value="RNase_III"/>
</dbReference>
<evidence type="ECO:0000256" key="3">
    <source>
        <dbReference type="ARBA" id="ARBA00022759"/>
    </source>
</evidence>
<evidence type="ECO:0000313" key="8">
    <source>
        <dbReference type="EMBL" id="QHU09726.1"/>
    </source>
</evidence>
<dbReference type="GO" id="GO:0006364">
    <property type="term" value="P:rRNA processing"/>
    <property type="evidence" value="ECO:0007669"/>
    <property type="project" value="InterPro"/>
</dbReference>
<reference evidence="8" key="1">
    <citation type="journal article" date="2020" name="Nature">
        <title>Giant virus diversity and host interactions through global metagenomics.</title>
        <authorList>
            <person name="Schulz F."/>
            <person name="Roux S."/>
            <person name="Paez-Espino D."/>
            <person name="Jungbluth S."/>
            <person name="Walsh D.A."/>
            <person name="Denef V.J."/>
            <person name="McMahon K.D."/>
            <person name="Konstantinidis K.T."/>
            <person name="Eloe-Fadrosh E.A."/>
            <person name="Kyrpides N.C."/>
            <person name="Woyke T."/>
        </authorList>
    </citation>
    <scope>NUCLEOTIDE SEQUENCE</scope>
    <source>
        <strain evidence="8">GVMAG-S-1101164-105</strain>
    </source>
</reference>
<evidence type="ECO:0000259" key="7">
    <source>
        <dbReference type="PROSITE" id="PS50142"/>
    </source>
</evidence>
<evidence type="ECO:0008006" key="9">
    <source>
        <dbReference type="Google" id="ProtNLM"/>
    </source>
</evidence>
<proteinExistence type="inferred from homology"/>
<dbReference type="Pfam" id="PF14622">
    <property type="entry name" value="Ribonucleas_3_3"/>
    <property type="match status" value="1"/>
</dbReference>
<dbReference type="Pfam" id="PF00035">
    <property type="entry name" value="dsrm"/>
    <property type="match status" value="1"/>
</dbReference>
<dbReference type="EMBL" id="MN740744">
    <property type="protein sequence ID" value="QHU09726.1"/>
    <property type="molecule type" value="Genomic_DNA"/>
</dbReference>
<dbReference type="InterPro" id="IPR014720">
    <property type="entry name" value="dsRBD_dom"/>
</dbReference>
<evidence type="ECO:0000259" key="6">
    <source>
        <dbReference type="PROSITE" id="PS50137"/>
    </source>
</evidence>
<protein>
    <recommendedName>
        <fullName evidence="9">RNase III domain-containing protein</fullName>
    </recommendedName>
</protein>
<sequence length="277" mass="31355">MSAVPKICNPWNNKNKIIPTKEIYRILKDYGVSTNIEDLALFRQACVHTSYVNKSEIWAKQDEPMVLCPMPDGCLPLQSDDNEELEYAGDGILSGVVGTYLKERFSGQGEGFMTNLRTEIVNNDRLGELAKTIGMGPWLVISRHVEEVCDGRKNLRLLGSMFEAWLGALYYSFGKGGRGFEAVQTFVINVLERHIYFVELITKNTNYKDQLLRWFQAQYHQPPRYKVLHEEGPSHDRVFTMGVLDVEGKVVASSSARNKKEAEQEASRLALLVLSST</sequence>
<dbReference type="SUPFAM" id="SSF54768">
    <property type="entry name" value="dsRNA-binding domain-like"/>
    <property type="match status" value="1"/>
</dbReference>
<organism evidence="8">
    <name type="scientific">viral metagenome</name>
    <dbReference type="NCBI Taxonomy" id="1070528"/>
    <lineage>
        <taxon>unclassified sequences</taxon>
        <taxon>metagenomes</taxon>
        <taxon>organismal metagenomes</taxon>
    </lineage>
</organism>
<dbReference type="SMART" id="SM00358">
    <property type="entry name" value="DSRM"/>
    <property type="match status" value="1"/>
</dbReference>
<keyword evidence="3" id="KW-0255">Endonuclease</keyword>
<evidence type="ECO:0000256" key="1">
    <source>
        <dbReference type="ARBA" id="ARBA00010183"/>
    </source>
</evidence>
<evidence type="ECO:0000256" key="5">
    <source>
        <dbReference type="ARBA" id="ARBA00022884"/>
    </source>
</evidence>
<dbReference type="GO" id="GO:0010468">
    <property type="term" value="P:regulation of gene expression"/>
    <property type="evidence" value="ECO:0007669"/>
    <property type="project" value="TreeGrafter"/>
</dbReference>
<keyword evidence="2" id="KW-0540">Nuclease</keyword>
<evidence type="ECO:0000256" key="2">
    <source>
        <dbReference type="ARBA" id="ARBA00022722"/>
    </source>
</evidence>
<dbReference type="AlphaFoldDB" id="A0A6C0JY44"/>
<feature type="domain" description="DRBM" evidence="6">
    <location>
        <begin position="206"/>
        <end position="276"/>
    </location>
</feature>
<dbReference type="SUPFAM" id="SSF69065">
    <property type="entry name" value="RNase III domain-like"/>
    <property type="match status" value="1"/>
</dbReference>
<dbReference type="SMART" id="SM00535">
    <property type="entry name" value="RIBOc"/>
    <property type="match status" value="1"/>
</dbReference>
<feature type="domain" description="RNase III" evidence="7">
    <location>
        <begin position="23"/>
        <end position="174"/>
    </location>
</feature>
<dbReference type="GO" id="GO:0003725">
    <property type="term" value="F:double-stranded RNA binding"/>
    <property type="evidence" value="ECO:0007669"/>
    <property type="project" value="TreeGrafter"/>
</dbReference>
<evidence type="ECO:0000256" key="4">
    <source>
        <dbReference type="ARBA" id="ARBA00022801"/>
    </source>
</evidence>